<comment type="caution">
    <text evidence="1">The sequence shown here is derived from an EMBL/GenBank/DDBJ whole genome shotgun (WGS) entry which is preliminary data.</text>
</comment>
<dbReference type="AlphaFoldDB" id="A0A444J5D4"/>
<reference evidence="1 2" key="1">
    <citation type="submission" date="2017-01" db="EMBL/GenBank/DDBJ databases">
        <title>The cable genome- insights into the physiology and evolution of filamentous bacteria capable of sulfide oxidation via long distance electron transfer.</title>
        <authorList>
            <person name="Schreiber L."/>
            <person name="Bjerg J.T."/>
            <person name="Boggild A."/>
            <person name="Van De Vossenberg J."/>
            <person name="Meysman F."/>
            <person name="Nielsen L.P."/>
            <person name="Schramm A."/>
            <person name="Kjeldsen K.U."/>
        </authorList>
    </citation>
    <scope>NUCLEOTIDE SEQUENCE [LARGE SCALE GENOMIC DNA]</scope>
    <source>
        <strain evidence="1">MCF</strain>
    </source>
</reference>
<evidence type="ECO:0000313" key="2">
    <source>
        <dbReference type="Proteomes" id="UP000287853"/>
    </source>
</evidence>
<dbReference type="Proteomes" id="UP000287853">
    <property type="component" value="Unassembled WGS sequence"/>
</dbReference>
<protein>
    <submittedName>
        <fullName evidence="1">Uncharacterized protein</fullName>
    </submittedName>
</protein>
<proteinExistence type="predicted"/>
<accession>A0A444J5D4</accession>
<name>A0A444J5D4_9BACT</name>
<evidence type="ECO:0000313" key="1">
    <source>
        <dbReference type="EMBL" id="RWX48304.1"/>
    </source>
</evidence>
<organism evidence="1 2">
    <name type="scientific">Candidatus Electrothrix aarhusensis</name>
    <dbReference type="NCBI Taxonomy" id="1859131"/>
    <lineage>
        <taxon>Bacteria</taxon>
        <taxon>Pseudomonadati</taxon>
        <taxon>Thermodesulfobacteriota</taxon>
        <taxon>Desulfobulbia</taxon>
        <taxon>Desulfobulbales</taxon>
        <taxon>Desulfobulbaceae</taxon>
        <taxon>Candidatus Electrothrix</taxon>
    </lineage>
</organism>
<sequence length="39" mass="4604">MRMDAVCHFGRGGVTERTGWIAGEKRERGELNLFTRYFR</sequence>
<gene>
    <name evidence="1" type="ORF">H206_05133</name>
</gene>
<keyword evidence="2" id="KW-1185">Reference proteome</keyword>
<dbReference type="EMBL" id="MTKO01000001">
    <property type="protein sequence ID" value="RWX48304.1"/>
    <property type="molecule type" value="Genomic_DNA"/>
</dbReference>